<proteinExistence type="predicted"/>
<dbReference type="GO" id="GO:0042545">
    <property type="term" value="P:cell wall modification"/>
    <property type="evidence" value="ECO:0007669"/>
    <property type="project" value="InterPro"/>
</dbReference>
<protein>
    <recommendedName>
        <fullName evidence="4">Pectinesterase catalytic domain-containing protein</fullName>
    </recommendedName>
</protein>
<dbReference type="InterPro" id="IPR000070">
    <property type="entry name" value="Pectinesterase_cat"/>
</dbReference>
<keyword evidence="2" id="KW-0378">Hydrolase</keyword>
<dbReference type="GO" id="GO:0045490">
    <property type="term" value="P:pectin catabolic process"/>
    <property type="evidence" value="ECO:0007669"/>
    <property type="project" value="UniProtKB-UniPathway"/>
</dbReference>
<evidence type="ECO:0000313" key="5">
    <source>
        <dbReference type="EMBL" id="ONK70968.1"/>
    </source>
</evidence>
<feature type="domain" description="Pectinesterase catalytic" evidence="4">
    <location>
        <begin position="28"/>
        <end position="145"/>
    </location>
</feature>
<dbReference type="InterPro" id="IPR012334">
    <property type="entry name" value="Pectin_lyas_fold"/>
</dbReference>
<organism evidence="5 6">
    <name type="scientific">Asparagus officinalis</name>
    <name type="common">Garden asparagus</name>
    <dbReference type="NCBI Taxonomy" id="4686"/>
    <lineage>
        <taxon>Eukaryota</taxon>
        <taxon>Viridiplantae</taxon>
        <taxon>Streptophyta</taxon>
        <taxon>Embryophyta</taxon>
        <taxon>Tracheophyta</taxon>
        <taxon>Spermatophyta</taxon>
        <taxon>Magnoliopsida</taxon>
        <taxon>Liliopsida</taxon>
        <taxon>Asparagales</taxon>
        <taxon>Asparagaceae</taxon>
        <taxon>Asparagoideae</taxon>
        <taxon>Asparagus</taxon>
    </lineage>
</organism>
<keyword evidence="3" id="KW-0063">Aspartyl esterase</keyword>
<name>A0A5P1EXW3_ASPOF</name>
<accession>A0A5P1EXW3</accession>
<dbReference type="GO" id="GO:0030599">
    <property type="term" value="F:pectinesterase activity"/>
    <property type="evidence" value="ECO:0007669"/>
    <property type="project" value="InterPro"/>
</dbReference>
<evidence type="ECO:0000313" key="6">
    <source>
        <dbReference type="Proteomes" id="UP000243459"/>
    </source>
</evidence>
<dbReference type="Pfam" id="PF01095">
    <property type="entry name" value="Pectinesterase"/>
    <property type="match status" value="1"/>
</dbReference>
<dbReference type="AlphaFoldDB" id="A0A5P1EXW3"/>
<dbReference type="InterPro" id="IPR011050">
    <property type="entry name" value="Pectin_lyase_fold/virulence"/>
</dbReference>
<evidence type="ECO:0000259" key="4">
    <source>
        <dbReference type="Pfam" id="PF01095"/>
    </source>
</evidence>
<dbReference type="Gene3D" id="2.160.20.10">
    <property type="entry name" value="Single-stranded right-handed beta-helix, Pectin lyase-like"/>
    <property type="match status" value="1"/>
</dbReference>
<comment type="pathway">
    <text evidence="1">Glycan metabolism; pectin degradation; 2-dehydro-3-deoxy-D-gluconate from pectin: step 1/5.</text>
</comment>
<dbReference type="Proteomes" id="UP000243459">
    <property type="component" value="Chromosome 4"/>
</dbReference>
<dbReference type="UniPathway" id="UPA00545">
    <property type="reaction ID" value="UER00823"/>
</dbReference>
<dbReference type="Gramene" id="ONK70968">
    <property type="protein sequence ID" value="ONK70968"/>
    <property type="gene ID" value="A4U43_C04F3360"/>
</dbReference>
<sequence length="146" mass="15996">MPSQPKAEKVKSRLHAFRCKTVPSCSGTSFVPATAISGQGFIAQDICFKNTAGASKGQAVALRVDVGFVAFYRCANDEYQFTLYARRGQQSYRECNILCTVDFIFGDASAVFQNCMIYAKLPMQGQDNAITAQGRESEIKATCFSM</sequence>
<evidence type="ECO:0000256" key="3">
    <source>
        <dbReference type="ARBA" id="ARBA00023085"/>
    </source>
</evidence>
<reference evidence="6" key="1">
    <citation type="journal article" date="2017" name="Nat. Commun.">
        <title>The asparagus genome sheds light on the origin and evolution of a young Y chromosome.</title>
        <authorList>
            <person name="Harkess A."/>
            <person name="Zhou J."/>
            <person name="Xu C."/>
            <person name="Bowers J.E."/>
            <person name="Van der Hulst R."/>
            <person name="Ayyampalayam S."/>
            <person name="Mercati F."/>
            <person name="Riccardi P."/>
            <person name="McKain M.R."/>
            <person name="Kakrana A."/>
            <person name="Tang H."/>
            <person name="Ray J."/>
            <person name="Groenendijk J."/>
            <person name="Arikit S."/>
            <person name="Mathioni S.M."/>
            <person name="Nakano M."/>
            <person name="Shan H."/>
            <person name="Telgmann-Rauber A."/>
            <person name="Kanno A."/>
            <person name="Yue Z."/>
            <person name="Chen H."/>
            <person name="Li W."/>
            <person name="Chen Y."/>
            <person name="Xu X."/>
            <person name="Zhang Y."/>
            <person name="Luo S."/>
            <person name="Chen H."/>
            <person name="Gao J."/>
            <person name="Mao Z."/>
            <person name="Pires J.C."/>
            <person name="Luo M."/>
            <person name="Kudrna D."/>
            <person name="Wing R.A."/>
            <person name="Meyers B.C."/>
            <person name="Yi K."/>
            <person name="Kong H."/>
            <person name="Lavrijsen P."/>
            <person name="Sunseri F."/>
            <person name="Falavigna A."/>
            <person name="Ye Y."/>
            <person name="Leebens-Mack J.H."/>
            <person name="Chen G."/>
        </authorList>
    </citation>
    <scope>NUCLEOTIDE SEQUENCE [LARGE SCALE GENOMIC DNA]</scope>
    <source>
        <strain evidence="6">cv. DH0086</strain>
    </source>
</reference>
<evidence type="ECO:0000256" key="2">
    <source>
        <dbReference type="ARBA" id="ARBA00022801"/>
    </source>
</evidence>
<dbReference type="EMBL" id="CM007384">
    <property type="protein sequence ID" value="ONK70968.1"/>
    <property type="molecule type" value="Genomic_DNA"/>
</dbReference>
<gene>
    <name evidence="5" type="ORF">A4U43_C04F3360</name>
</gene>
<dbReference type="SUPFAM" id="SSF51126">
    <property type="entry name" value="Pectin lyase-like"/>
    <property type="match status" value="1"/>
</dbReference>
<keyword evidence="6" id="KW-1185">Reference proteome</keyword>
<dbReference type="PANTHER" id="PTHR31707">
    <property type="entry name" value="PECTINESTERASE"/>
    <property type="match status" value="1"/>
</dbReference>
<evidence type="ECO:0000256" key="1">
    <source>
        <dbReference type="ARBA" id="ARBA00005184"/>
    </source>
</evidence>